<protein>
    <submittedName>
        <fullName evidence="1">Uncharacterized protein</fullName>
    </submittedName>
</protein>
<organism evidence="1">
    <name type="scientific">marine metagenome</name>
    <dbReference type="NCBI Taxonomy" id="408172"/>
    <lineage>
        <taxon>unclassified sequences</taxon>
        <taxon>metagenomes</taxon>
        <taxon>ecological metagenomes</taxon>
    </lineage>
</organism>
<dbReference type="AlphaFoldDB" id="A0A382RM26"/>
<name>A0A382RM26_9ZZZZ</name>
<dbReference type="EMBL" id="UINC01122070">
    <property type="protein sequence ID" value="SVC97661.1"/>
    <property type="molecule type" value="Genomic_DNA"/>
</dbReference>
<evidence type="ECO:0000313" key="1">
    <source>
        <dbReference type="EMBL" id="SVC97661.1"/>
    </source>
</evidence>
<reference evidence="1" key="1">
    <citation type="submission" date="2018-05" db="EMBL/GenBank/DDBJ databases">
        <authorList>
            <person name="Lanie J.A."/>
            <person name="Ng W.-L."/>
            <person name="Kazmierczak K.M."/>
            <person name="Andrzejewski T.M."/>
            <person name="Davidsen T.M."/>
            <person name="Wayne K.J."/>
            <person name="Tettelin H."/>
            <person name="Glass J.I."/>
            <person name="Rusch D."/>
            <person name="Podicherti R."/>
            <person name="Tsui H.-C.T."/>
            <person name="Winkler M.E."/>
        </authorList>
    </citation>
    <scope>NUCLEOTIDE SEQUENCE</scope>
</reference>
<gene>
    <name evidence="1" type="ORF">METZ01_LOCUS350515</name>
</gene>
<proteinExistence type="predicted"/>
<accession>A0A382RM26</accession>
<sequence>MSKSYTISTDGQLLNSNFVKKQKNNNIIFYNNIVLTISQHQNH</sequence>